<dbReference type="PROSITE" id="PS50097">
    <property type="entry name" value="BTB"/>
    <property type="match status" value="1"/>
</dbReference>
<dbReference type="EMBL" id="JQDR03001961">
    <property type="protein sequence ID" value="KAA0203282.1"/>
    <property type="molecule type" value="Genomic_DNA"/>
</dbReference>
<evidence type="ECO:0000313" key="2">
    <source>
        <dbReference type="EMBL" id="KAA0203282.1"/>
    </source>
</evidence>
<dbReference type="Gene3D" id="3.30.710.10">
    <property type="entry name" value="Potassium Channel Kv1.1, Chain A"/>
    <property type="match status" value="1"/>
</dbReference>
<dbReference type="InterPro" id="IPR011705">
    <property type="entry name" value="BACK"/>
</dbReference>
<dbReference type="Pfam" id="PF23651">
    <property type="entry name" value="TRAF_BTBD17"/>
    <property type="match status" value="1"/>
</dbReference>
<reference evidence="2" key="2">
    <citation type="journal article" date="2018" name="Environ. Sci. Technol.">
        <title>The Toxicogenome of Hyalella azteca: A Model for Sediment Ecotoxicology and Evolutionary Toxicology.</title>
        <authorList>
            <person name="Poynton H.C."/>
            <person name="Hasenbein S."/>
            <person name="Benoit J.B."/>
            <person name="Sepulveda M.S."/>
            <person name="Poelchau M.F."/>
            <person name="Hughes D.S.T."/>
            <person name="Murali S.C."/>
            <person name="Chen S."/>
            <person name="Glastad K.M."/>
            <person name="Goodisman M.A.D."/>
            <person name="Werren J.H."/>
            <person name="Vineis J.H."/>
            <person name="Bowen J.L."/>
            <person name="Friedrich M."/>
            <person name="Jones J."/>
            <person name="Robertson H.M."/>
            <person name="Feyereisen R."/>
            <person name="Mechler-Hickson A."/>
            <person name="Mathers N."/>
            <person name="Lee C.E."/>
            <person name="Colbourne J.K."/>
            <person name="Biales A."/>
            <person name="Johnston J.S."/>
            <person name="Wellborn G.A."/>
            <person name="Rosendale A.J."/>
            <person name="Cridge A.G."/>
            <person name="Munoz-Torres M.C."/>
            <person name="Bain P.A."/>
            <person name="Manny A.R."/>
            <person name="Major K.M."/>
            <person name="Lambert F.N."/>
            <person name="Vulpe C.D."/>
            <person name="Tuck P."/>
            <person name="Blalock B.J."/>
            <person name="Lin Y.Y."/>
            <person name="Smith M.E."/>
            <person name="Ochoa-Acuna H."/>
            <person name="Chen M.M."/>
            <person name="Childers C.P."/>
            <person name="Qu J."/>
            <person name="Dugan S."/>
            <person name="Lee S.L."/>
            <person name="Chao H."/>
            <person name="Dinh H."/>
            <person name="Han Y."/>
            <person name="Doddapaneni H."/>
            <person name="Worley K.C."/>
            <person name="Muzny D.M."/>
            <person name="Gibbs R.A."/>
            <person name="Richards S."/>
        </authorList>
    </citation>
    <scope>NUCLEOTIDE SEQUENCE</scope>
    <source>
        <strain evidence="2">HAZT.00-mixed</strain>
        <tissue evidence="2">Whole organism</tissue>
    </source>
</reference>
<dbReference type="PANTHER" id="PTHR24410">
    <property type="entry name" value="HL07962P-RELATED"/>
    <property type="match status" value="1"/>
</dbReference>
<dbReference type="InterPro" id="IPR000210">
    <property type="entry name" value="BTB/POZ_dom"/>
</dbReference>
<dbReference type="OrthoDB" id="2359033at2759"/>
<dbReference type="SMART" id="SM00875">
    <property type="entry name" value="BACK"/>
    <property type="match status" value="1"/>
</dbReference>
<dbReference type="PANTHER" id="PTHR24410:SF41">
    <property type="entry name" value="HL07962P"/>
    <property type="match status" value="1"/>
</dbReference>
<organism evidence="2">
    <name type="scientific">Hyalella azteca</name>
    <name type="common">Amphipod</name>
    <dbReference type="NCBI Taxonomy" id="294128"/>
    <lineage>
        <taxon>Eukaryota</taxon>
        <taxon>Metazoa</taxon>
        <taxon>Ecdysozoa</taxon>
        <taxon>Arthropoda</taxon>
        <taxon>Crustacea</taxon>
        <taxon>Multicrustacea</taxon>
        <taxon>Malacostraca</taxon>
        <taxon>Eumalacostraca</taxon>
        <taxon>Peracarida</taxon>
        <taxon>Amphipoda</taxon>
        <taxon>Senticaudata</taxon>
        <taxon>Talitrida</taxon>
        <taxon>Talitroidea</taxon>
        <taxon>Hyalellidae</taxon>
        <taxon>Hyalella</taxon>
    </lineage>
</organism>
<dbReference type="AlphaFoldDB" id="A0A6A0HC39"/>
<dbReference type="CDD" id="cd18292">
    <property type="entry name" value="BTB_POZ_BTBD17"/>
    <property type="match status" value="1"/>
</dbReference>
<dbReference type="InterPro" id="IPR051481">
    <property type="entry name" value="BTB-POZ/Galectin-3-binding"/>
</dbReference>
<name>A0A6A0HC39_HYAAZ</name>
<reference evidence="2" key="1">
    <citation type="submission" date="2014-08" db="EMBL/GenBank/DDBJ databases">
        <authorList>
            <person name="Murali S."/>
            <person name="Richards S."/>
            <person name="Bandaranaike D."/>
            <person name="Bellair M."/>
            <person name="Blankenburg K."/>
            <person name="Chao H."/>
            <person name="Dinh H."/>
            <person name="Doddapaneni H."/>
            <person name="Dugan-Rocha S."/>
            <person name="Elkadiri S."/>
            <person name="Gnanaolivu R."/>
            <person name="Hughes D."/>
            <person name="Lee S."/>
            <person name="Li M."/>
            <person name="Ming W."/>
            <person name="Munidasa M."/>
            <person name="Muniz J."/>
            <person name="Nguyen L."/>
            <person name="Osuji N."/>
            <person name="Pu L.-L."/>
            <person name="Puazo M."/>
            <person name="Skinner E."/>
            <person name="Qu C."/>
            <person name="Quiroz J."/>
            <person name="Raj R."/>
            <person name="Weissenberger G."/>
            <person name="Xin Y."/>
            <person name="Zou X."/>
            <person name="Han Y."/>
            <person name="Worley K."/>
            <person name="Muzny D."/>
            <person name="Gibbs R."/>
        </authorList>
    </citation>
    <scope>NUCLEOTIDE SEQUENCE</scope>
    <source>
        <strain evidence="2">HAZT.00-mixed</strain>
        <tissue evidence="2">Whole organism</tissue>
    </source>
</reference>
<protein>
    <recommendedName>
        <fullName evidence="1">BTB domain-containing protein</fullName>
    </recommendedName>
</protein>
<dbReference type="SUPFAM" id="SSF54695">
    <property type="entry name" value="POZ domain"/>
    <property type="match status" value="1"/>
</dbReference>
<dbReference type="InterPro" id="IPR056184">
    <property type="entry name" value="TRAF_BTBD17"/>
</dbReference>
<proteinExistence type="predicted"/>
<gene>
    <name evidence="2" type="ORF">HAZT_HAZT008290</name>
</gene>
<dbReference type="Gene3D" id="1.25.40.420">
    <property type="match status" value="1"/>
</dbReference>
<comment type="caution">
    <text evidence="2">The sequence shown here is derived from an EMBL/GenBank/DDBJ whole genome shotgun (WGS) entry which is preliminary data.</text>
</comment>
<evidence type="ECO:0000259" key="1">
    <source>
        <dbReference type="PROSITE" id="PS50097"/>
    </source>
</evidence>
<accession>A0A6A0HC39</accession>
<dbReference type="InterPro" id="IPR011333">
    <property type="entry name" value="SKP1/BTB/POZ_sf"/>
</dbReference>
<dbReference type="Pfam" id="PF00651">
    <property type="entry name" value="BTB"/>
    <property type="match status" value="1"/>
</dbReference>
<feature type="domain" description="BTB" evidence="1">
    <location>
        <begin position="29"/>
        <end position="99"/>
    </location>
</feature>
<reference evidence="2" key="3">
    <citation type="submission" date="2019-06" db="EMBL/GenBank/DDBJ databases">
        <authorList>
            <person name="Poynton C."/>
            <person name="Hasenbein S."/>
            <person name="Benoit J.B."/>
            <person name="Sepulveda M.S."/>
            <person name="Poelchau M.F."/>
            <person name="Murali S.C."/>
            <person name="Chen S."/>
            <person name="Glastad K.M."/>
            <person name="Werren J.H."/>
            <person name="Vineis J.H."/>
            <person name="Bowen J.L."/>
            <person name="Friedrich M."/>
            <person name="Jones J."/>
            <person name="Robertson H.M."/>
            <person name="Feyereisen R."/>
            <person name="Mechler-Hickson A."/>
            <person name="Mathers N."/>
            <person name="Lee C.E."/>
            <person name="Colbourne J.K."/>
            <person name="Biales A."/>
            <person name="Johnston J.S."/>
            <person name="Wellborn G.A."/>
            <person name="Rosendale A.J."/>
            <person name="Cridge A.G."/>
            <person name="Munoz-Torres M.C."/>
            <person name="Bain P.A."/>
            <person name="Manny A.R."/>
            <person name="Major K.M."/>
            <person name="Lambert F.N."/>
            <person name="Vulpe C.D."/>
            <person name="Tuck P."/>
            <person name="Blalock B.J."/>
            <person name="Lin Y.-Y."/>
            <person name="Smith M.E."/>
            <person name="Ochoa-Acuna H."/>
            <person name="Chen M.-J.M."/>
            <person name="Childers C.P."/>
            <person name="Qu J."/>
            <person name="Dugan S."/>
            <person name="Lee S.L."/>
            <person name="Chao H."/>
            <person name="Dinh H."/>
            <person name="Han Y."/>
            <person name="Doddapaneni H."/>
            <person name="Worley K.C."/>
            <person name="Muzny D.M."/>
            <person name="Gibbs R.A."/>
            <person name="Richards S."/>
        </authorList>
    </citation>
    <scope>NUCLEOTIDE SEQUENCE</scope>
    <source>
        <strain evidence="2">HAZT.00-mixed</strain>
        <tissue evidence="2">Whole organism</tissue>
    </source>
</reference>
<sequence length="438" mass="49785">MSGSPQSSINNCESVLNKISNLYCNRLLSDVILKVGLQEYPAHRLILCASSAVFQVMLLKPEWSESCEQVVVLHEAEECEQQFGTFLQYLYTGRVVLTDATVLPILALADKYNVQDLRVVCGSYMKQHVVSAAEHNFLLSWLQYCLASQHTAAATACLNHFKWNFEQVARTSDFLNCDVGLLTSVLAQHDLVVHDEMTLYMYLVQWLEMQKHRLLAESDSAASSHCASPAPPSCLIQPPLVKLHPKLQLKEEIKEESSQSSPSNFSLEKGCTQLVVMSFVRFPMMTPRQIAHLLPLPLTIQYKEFFITRMAVGVNFQSGEWWRLSEVMECKDESLRLMFVPRLYTAELWSAGLTVDNLPALPPYHSRTLFFSTPASVSEQQNDERLEWIVELYPKVDSWRLCFALNAGIKYATSEMISTWSLKVAHLLSMFDTVWPLN</sequence>
<dbReference type="CDD" id="cd18493">
    <property type="entry name" value="BACK_BTBD17"/>
    <property type="match status" value="1"/>
</dbReference>
<dbReference type="Proteomes" id="UP000711488">
    <property type="component" value="Unassembled WGS sequence"/>
</dbReference>
<dbReference type="SMART" id="SM00225">
    <property type="entry name" value="BTB"/>
    <property type="match status" value="1"/>
</dbReference>
<dbReference type="Pfam" id="PF07707">
    <property type="entry name" value="BACK"/>
    <property type="match status" value="1"/>
</dbReference>